<evidence type="ECO:0000259" key="1">
    <source>
        <dbReference type="PROSITE" id="PS51782"/>
    </source>
</evidence>
<dbReference type="GO" id="GO:0016787">
    <property type="term" value="F:hydrolase activity"/>
    <property type="evidence" value="ECO:0007669"/>
    <property type="project" value="UniProtKB-KW"/>
</dbReference>
<comment type="caution">
    <text evidence="2">The sequence shown here is derived from an EMBL/GenBank/DDBJ whole genome shotgun (WGS) entry which is preliminary data.</text>
</comment>
<dbReference type="SMART" id="SM00257">
    <property type="entry name" value="LysM"/>
    <property type="match status" value="1"/>
</dbReference>
<proteinExistence type="predicted"/>
<feature type="domain" description="LysM" evidence="1">
    <location>
        <begin position="26"/>
        <end position="69"/>
    </location>
</feature>
<dbReference type="Gene3D" id="6.20.240.60">
    <property type="match status" value="1"/>
</dbReference>
<protein>
    <submittedName>
        <fullName evidence="2">Cell wall hydrolase</fullName>
    </submittedName>
</protein>
<keyword evidence="3" id="KW-1185">Reference proteome</keyword>
<dbReference type="Gene3D" id="1.10.10.2520">
    <property type="entry name" value="Cell wall hydrolase SleB, domain 1"/>
    <property type="match status" value="1"/>
</dbReference>
<dbReference type="InterPro" id="IPR036779">
    <property type="entry name" value="LysM_dom_sf"/>
</dbReference>
<dbReference type="Pfam" id="PF07486">
    <property type="entry name" value="Hydrolase_2"/>
    <property type="match status" value="1"/>
</dbReference>
<accession>A0A8J6LLW1</accession>
<gene>
    <name evidence="2" type="ORF">G5B42_04795</name>
</gene>
<dbReference type="Pfam" id="PF01476">
    <property type="entry name" value="LysM"/>
    <property type="match status" value="1"/>
</dbReference>
<sequence>MQKRNWIILLAFLLTAICVVPAGANWIYTVRRGDTLFRISRRVGVSVNTLRSWNGLWTDHLRVGQRLTIPTQTTARAAGGSRAGVDRYLLARLVHAEAEAEPYSGKVAVAAVILNRVESPKFPNTLAGVVFQPLAFESVANGRIYNNPSSEAIKAAGDAINGWDPTGGALYFWNPSKPVSRWIWTRRIIARIGRHVFGL</sequence>
<dbReference type="EMBL" id="JAAKDE010000009">
    <property type="protein sequence ID" value="MBA2132859.1"/>
    <property type="molecule type" value="Genomic_DNA"/>
</dbReference>
<dbReference type="Gene3D" id="3.10.350.10">
    <property type="entry name" value="LysM domain"/>
    <property type="match status" value="1"/>
</dbReference>
<dbReference type="PROSITE" id="PS51782">
    <property type="entry name" value="LYSM"/>
    <property type="match status" value="1"/>
</dbReference>
<dbReference type="PANTHER" id="PTHR33734:SF22">
    <property type="entry name" value="MEMBRANE-BOUND LYTIC MUREIN TRANSGLYCOSYLASE D"/>
    <property type="match status" value="1"/>
</dbReference>
<dbReference type="CDD" id="cd00118">
    <property type="entry name" value="LysM"/>
    <property type="match status" value="1"/>
</dbReference>
<dbReference type="InterPro" id="IPR018392">
    <property type="entry name" value="LysM"/>
</dbReference>
<name>A0A8J6LLW1_9FIRM</name>
<dbReference type="PANTHER" id="PTHR33734">
    <property type="entry name" value="LYSM DOMAIN-CONTAINING GPI-ANCHORED PROTEIN 2"/>
    <property type="match status" value="1"/>
</dbReference>
<organism evidence="2 3">
    <name type="scientific">Capillibacterium thermochitinicola</name>
    <dbReference type="NCBI Taxonomy" id="2699427"/>
    <lineage>
        <taxon>Bacteria</taxon>
        <taxon>Bacillati</taxon>
        <taxon>Bacillota</taxon>
        <taxon>Capillibacterium</taxon>
    </lineage>
</organism>
<dbReference type="Proteomes" id="UP000657177">
    <property type="component" value="Unassembled WGS sequence"/>
</dbReference>
<reference evidence="2" key="1">
    <citation type="submission" date="2020-06" db="EMBL/GenBank/DDBJ databases">
        <title>Novel chitinolytic bacterium.</title>
        <authorList>
            <person name="Ungkulpasvich U."/>
            <person name="Kosugi A."/>
            <person name="Uke A."/>
        </authorList>
    </citation>
    <scope>NUCLEOTIDE SEQUENCE</scope>
    <source>
        <strain evidence="2">UUS1-1</strain>
    </source>
</reference>
<dbReference type="SUPFAM" id="SSF54106">
    <property type="entry name" value="LysM domain"/>
    <property type="match status" value="1"/>
</dbReference>
<dbReference type="AlphaFoldDB" id="A0A8J6LLW1"/>
<dbReference type="InterPro" id="IPR042047">
    <property type="entry name" value="SleB_dom1"/>
</dbReference>
<evidence type="ECO:0000313" key="3">
    <source>
        <dbReference type="Proteomes" id="UP000657177"/>
    </source>
</evidence>
<dbReference type="RefSeq" id="WP_181339316.1">
    <property type="nucleotide sequence ID" value="NZ_JAAKDE010000009.1"/>
</dbReference>
<dbReference type="InterPro" id="IPR011105">
    <property type="entry name" value="Cell_wall_hydrolase_SleB"/>
</dbReference>
<dbReference type="GO" id="GO:0008932">
    <property type="term" value="F:lytic endotransglycosylase activity"/>
    <property type="evidence" value="ECO:0007669"/>
    <property type="project" value="TreeGrafter"/>
</dbReference>
<keyword evidence="2" id="KW-0378">Hydrolase</keyword>
<evidence type="ECO:0000313" key="2">
    <source>
        <dbReference type="EMBL" id="MBA2132859.1"/>
    </source>
</evidence>